<dbReference type="Pfam" id="PF13952">
    <property type="entry name" value="DUF4216"/>
    <property type="match status" value="1"/>
</dbReference>
<accession>A0A2I0AZ95</accession>
<sequence>MIVEEAIGARAHVSFTETQTETEEPSEEARKLYDYINNRRISLWPDYQRQTKMSAMSELLNLKSETNMSDACFDRMLMIFKNCMPEGANIPKNFYDTKKMIKQMGLPYVKIHACINDCIIYYKECNDLNSCTLCKHPRYKNYSEKRSLEKLCEQEFSIWFKALTCKRSSDINSQQVQLAYGPSRSIESYKDYFINGYKFICQKYGSHLKTMNSGVCVKGSYYNDYEIDYYGMLTEVIALEHFGRGNKVVLFRCDWYDTVKGTRIDPNYRFVDVNHRSRLKSNSYEPFILAQQATQVYYTTYPSTKKEEQNWWAVCKTKSTKIVELDYCQHTYDVLQEDD</sequence>
<organism evidence="2 3">
    <name type="scientific">Apostasia shenzhenica</name>
    <dbReference type="NCBI Taxonomy" id="1088818"/>
    <lineage>
        <taxon>Eukaryota</taxon>
        <taxon>Viridiplantae</taxon>
        <taxon>Streptophyta</taxon>
        <taxon>Embryophyta</taxon>
        <taxon>Tracheophyta</taxon>
        <taxon>Spermatophyta</taxon>
        <taxon>Magnoliopsida</taxon>
        <taxon>Liliopsida</taxon>
        <taxon>Asparagales</taxon>
        <taxon>Orchidaceae</taxon>
        <taxon>Apostasioideae</taxon>
        <taxon>Apostasia</taxon>
    </lineage>
</organism>
<name>A0A2I0AZ95_9ASPA</name>
<dbReference type="EMBL" id="KZ451935">
    <property type="protein sequence ID" value="PKA60849.1"/>
    <property type="molecule type" value="Genomic_DNA"/>
</dbReference>
<reference evidence="2 3" key="1">
    <citation type="journal article" date="2017" name="Nature">
        <title>The Apostasia genome and the evolution of orchids.</title>
        <authorList>
            <person name="Zhang G.Q."/>
            <person name="Liu K.W."/>
            <person name="Li Z."/>
            <person name="Lohaus R."/>
            <person name="Hsiao Y.Y."/>
            <person name="Niu S.C."/>
            <person name="Wang J.Y."/>
            <person name="Lin Y.C."/>
            <person name="Xu Q."/>
            <person name="Chen L.J."/>
            <person name="Yoshida K."/>
            <person name="Fujiwara S."/>
            <person name="Wang Z.W."/>
            <person name="Zhang Y.Q."/>
            <person name="Mitsuda N."/>
            <person name="Wang M."/>
            <person name="Liu G.H."/>
            <person name="Pecoraro L."/>
            <person name="Huang H.X."/>
            <person name="Xiao X.J."/>
            <person name="Lin M."/>
            <person name="Wu X.Y."/>
            <person name="Wu W.L."/>
            <person name="Chen Y.Y."/>
            <person name="Chang S.B."/>
            <person name="Sakamoto S."/>
            <person name="Ohme-Takagi M."/>
            <person name="Yagi M."/>
            <person name="Zeng S.J."/>
            <person name="Shen C.Y."/>
            <person name="Yeh C.M."/>
            <person name="Luo Y.B."/>
            <person name="Tsai W.C."/>
            <person name="Van de Peer Y."/>
            <person name="Liu Z.J."/>
        </authorList>
    </citation>
    <scope>NUCLEOTIDE SEQUENCE [LARGE SCALE GENOMIC DNA]</scope>
    <source>
        <strain evidence="3">cv. Shenzhen</strain>
        <tissue evidence="2">Stem</tissue>
    </source>
</reference>
<proteinExistence type="predicted"/>
<evidence type="ECO:0000259" key="1">
    <source>
        <dbReference type="Pfam" id="PF13952"/>
    </source>
</evidence>
<evidence type="ECO:0000313" key="3">
    <source>
        <dbReference type="Proteomes" id="UP000236161"/>
    </source>
</evidence>
<protein>
    <recommendedName>
        <fullName evidence="1">DUF4216 domain-containing protein</fullName>
    </recommendedName>
</protein>
<dbReference type="Proteomes" id="UP000236161">
    <property type="component" value="Unassembled WGS sequence"/>
</dbReference>
<dbReference type="AlphaFoldDB" id="A0A2I0AZ95"/>
<dbReference type="PANTHER" id="PTHR48258:SF4">
    <property type="entry name" value="DUF4216 DOMAIN-CONTAINING PROTEIN"/>
    <property type="match status" value="1"/>
</dbReference>
<dbReference type="InterPro" id="IPR025312">
    <property type="entry name" value="DUF4216"/>
</dbReference>
<dbReference type="OrthoDB" id="783528at2759"/>
<feature type="domain" description="DUF4216" evidence="1">
    <location>
        <begin position="239"/>
        <end position="314"/>
    </location>
</feature>
<gene>
    <name evidence="2" type="ORF">AXF42_Ash006484</name>
</gene>
<keyword evidence="3" id="KW-1185">Reference proteome</keyword>
<evidence type="ECO:0000313" key="2">
    <source>
        <dbReference type="EMBL" id="PKA60849.1"/>
    </source>
</evidence>
<dbReference type="PANTHER" id="PTHR48258">
    <property type="entry name" value="DUF4218 DOMAIN-CONTAINING PROTEIN-RELATED"/>
    <property type="match status" value="1"/>
</dbReference>